<dbReference type="CDD" id="cd02846">
    <property type="entry name" value="PAZ_argonaute_like"/>
    <property type="match status" value="1"/>
</dbReference>
<accession>A0A0K0F8U2</accession>
<dbReference type="GO" id="GO:0003723">
    <property type="term" value="F:RNA binding"/>
    <property type="evidence" value="ECO:0007669"/>
    <property type="project" value="InterPro"/>
</dbReference>
<dbReference type="SMART" id="SM00950">
    <property type="entry name" value="Piwi"/>
    <property type="match status" value="1"/>
</dbReference>
<comment type="similarity">
    <text evidence="1">Belongs to the argonaute family.</text>
</comment>
<dbReference type="PROSITE" id="PS50822">
    <property type="entry name" value="PIWI"/>
    <property type="match status" value="1"/>
</dbReference>
<evidence type="ECO:0000313" key="6">
    <source>
        <dbReference type="WBParaSite" id="SVE_0524300.1"/>
    </source>
</evidence>
<evidence type="ECO:0000259" key="4">
    <source>
        <dbReference type="PROSITE" id="PS50822"/>
    </source>
</evidence>
<dbReference type="Proteomes" id="UP000035680">
    <property type="component" value="Unassembled WGS sequence"/>
</dbReference>
<dbReference type="Pfam" id="PF02170">
    <property type="entry name" value="PAZ"/>
    <property type="match status" value="1"/>
</dbReference>
<sequence>MAPTPQYPTPQLPGSEENLNPKNSGSQTLSELFKQLNIVEGTGTYANIKNVGHTGVGTNIMTNCFQVTRKNDDIKSYVYQFDLGIFLTVMKKNGQTASVEFNKAYPEGFKVDDYYSQTLKIMMIKLFPLLQHILKQQLGISEKASISDFHRLFFTVDEKLKKHVESQKGVWRIEVPTDFIPYVKGISKKLEDVQGVALEFKFATEFDFSYCLFEESVNSKQGMQYINLIVDMKSNMNFEEWASYQNGKSYLIAPEKHGFREADMPPLPDGKYLGIGSFSSVRQSNDIERNDSGFIYVVDSIKTAFHAPQLLHEKFDELLKRIGPGGKTERVTFHGQAADKVLKNLKGLVCHCIHLNRKEIKIESIENTGADTKKITVGDEITTVQEYYLKKYNIALRFPQYPLIVQKTKRFENGKEVKGSNYYPMELLEVADYQRVSQKAQTPDQIKAMIKACATNPANRINDIRRLFGALQVSRNDFLHYLNLKVEDTPKAVTGRLLESPKISYANNRIVNAKPDNKSWDLGHQDQFIIASKIVNWGCYYFEPVGMGKITYADIKLFVDAYTRQARQRGIYIENCYEIKQIPQDEMHLKDLFVYLQNEKTDFALFLTPDTVMDMHQYIKLFERLYGVTTQDIKHGTVKNVIVKKQYKTLDNIVMKTNVKVGGLNYQLINSERQLIVDKNKLIIGIGFNHTRSGASDTLSTVGFAANTTKNPTEFVGDVCFTTYQTDGKVTFYTPIIETVMGNYFKSNNEPSEIIIYRTSGSEGKYDEYLRWEVPFIKHLLQFHAPSAKLTFIVVEKNHNLRFFKEDIDARARAPTQNVVPGTVVDNGIVRTKVCEFYLTSHSGLQGTAKTPRYAILYDENNYKMDEIQNLTNGLAYDYQIVNLPISLPAPVYIANQYADRGRMTLKASEIEFSALDGHEKAYETLGYKNSPFNNKRVNA</sequence>
<dbReference type="WBParaSite" id="SVE_0524300.1">
    <property type="protein sequence ID" value="SVE_0524300.1"/>
    <property type="gene ID" value="SVE_0524300"/>
</dbReference>
<dbReference type="InterPro" id="IPR012337">
    <property type="entry name" value="RNaseH-like_sf"/>
</dbReference>
<feature type="domain" description="Piwi" evidence="4">
    <location>
        <begin position="627"/>
        <end position="907"/>
    </location>
</feature>
<dbReference type="InterPro" id="IPR003100">
    <property type="entry name" value="PAZ_dom"/>
</dbReference>
<feature type="domain" description="PAZ" evidence="3">
    <location>
        <begin position="329"/>
        <end position="432"/>
    </location>
</feature>
<dbReference type="PROSITE" id="PS50821">
    <property type="entry name" value="PAZ"/>
    <property type="match status" value="1"/>
</dbReference>
<keyword evidence="5" id="KW-1185">Reference proteome</keyword>
<dbReference type="Gene3D" id="3.30.420.10">
    <property type="entry name" value="Ribonuclease H-like superfamily/Ribonuclease H"/>
    <property type="match status" value="1"/>
</dbReference>
<dbReference type="Gene3D" id="3.40.50.2300">
    <property type="match status" value="1"/>
</dbReference>
<dbReference type="SMART" id="SM00949">
    <property type="entry name" value="PAZ"/>
    <property type="match status" value="1"/>
</dbReference>
<dbReference type="InterPro" id="IPR036397">
    <property type="entry name" value="RNaseH_sf"/>
</dbReference>
<dbReference type="Pfam" id="PF02171">
    <property type="entry name" value="Piwi"/>
    <property type="match status" value="1"/>
</dbReference>
<feature type="region of interest" description="Disordered" evidence="2">
    <location>
        <begin position="1"/>
        <end position="26"/>
    </location>
</feature>
<reference evidence="6" key="2">
    <citation type="submission" date="2015-08" db="UniProtKB">
        <authorList>
            <consortium name="WormBaseParasite"/>
        </authorList>
    </citation>
    <scope>IDENTIFICATION</scope>
</reference>
<protein>
    <submittedName>
        <fullName evidence="6">Protein argonaute-2 (inferred by orthology to a D. melanogaster protein)</fullName>
    </submittedName>
</protein>
<dbReference type="Gene3D" id="2.170.260.10">
    <property type="entry name" value="paz domain"/>
    <property type="match status" value="1"/>
</dbReference>
<evidence type="ECO:0000256" key="2">
    <source>
        <dbReference type="SAM" id="MobiDB-lite"/>
    </source>
</evidence>
<name>A0A0K0F8U2_STRVS</name>
<dbReference type="InterPro" id="IPR003165">
    <property type="entry name" value="Piwi"/>
</dbReference>
<organism evidence="5 6">
    <name type="scientific">Strongyloides venezuelensis</name>
    <name type="common">Threadworm</name>
    <dbReference type="NCBI Taxonomy" id="75913"/>
    <lineage>
        <taxon>Eukaryota</taxon>
        <taxon>Metazoa</taxon>
        <taxon>Ecdysozoa</taxon>
        <taxon>Nematoda</taxon>
        <taxon>Chromadorea</taxon>
        <taxon>Rhabditida</taxon>
        <taxon>Tylenchina</taxon>
        <taxon>Panagrolaimomorpha</taxon>
        <taxon>Strongyloidoidea</taxon>
        <taxon>Strongyloididae</taxon>
        <taxon>Strongyloides</taxon>
    </lineage>
</organism>
<dbReference type="AlphaFoldDB" id="A0A0K0F8U2"/>
<feature type="compositionally biased region" description="Pro residues" evidence="2">
    <location>
        <begin position="1"/>
        <end position="11"/>
    </location>
</feature>
<dbReference type="SUPFAM" id="SSF101690">
    <property type="entry name" value="PAZ domain"/>
    <property type="match status" value="1"/>
</dbReference>
<feature type="compositionally biased region" description="Polar residues" evidence="2">
    <location>
        <begin position="17"/>
        <end position="26"/>
    </location>
</feature>
<dbReference type="PANTHER" id="PTHR22891">
    <property type="entry name" value="EUKARYOTIC TRANSLATION INITIATION FACTOR 2C"/>
    <property type="match status" value="1"/>
</dbReference>
<dbReference type="SUPFAM" id="SSF53098">
    <property type="entry name" value="Ribonuclease H-like"/>
    <property type="match status" value="1"/>
</dbReference>
<evidence type="ECO:0000256" key="1">
    <source>
        <dbReference type="RuleBase" id="RU361178"/>
    </source>
</evidence>
<proteinExistence type="inferred from homology"/>
<dbReference type="InterPro" id="IPR036085">
    <property type="entry name" value="PAZ_dom_sf"/>
</dbReference>
<dbReference type="STRING" id="75913.A0A0K0F8U2"/>
<evidence type="ECO:0000313" key="5">
    <source>
        <dbReference type="Proteomes" id="UP000035680"/>
    </source>
</evidence>
<reference evidence="5" key="1">
    <citation type="submission" date="2014-07" db="EMBL/GenBank/DDBJ databases">
        <authorList>
            <person name="Martin A.A"/>
            <person name="De Silva N."/>
        </authorList>
    </citation>
    <scope>NUCLEOTIDE SEQUENCE</scope>
</reference>
<evidence type="ECO:0000259" key="3">
    <source>
        <dbReference type="PROSITE" id="PS50821"/>
    </source>
</evidence>